<accession>A0A382CSH7</accession>
<gene>
    <name evidence="1" type="ORF">METZ01_LOCUS181703</name>
</gene>
<organism evidence="1">
    <name type="scientific">marine metagenome</name>
    <dbReference type="NCBI Taxonomy" id="408172"/>
    <lineage>
        <taxon>unclassified sequences</taxon>
        <taxon>metagenomes</taxon>
        <taxon>ecological metagenomes</taxon>
    </lineage>
</organism>
<dbReference type="InterPro" id="IPR021109">
    <property type="entry name" value="Peptidase_aspartic_dom_sf"/>
</dbReference>
<dbReference type="InterPro" id="IPR011990">
    <property type="entry name" value="TPR-like_helical_dom_sf"/>
</dbReference>
<evidence type="ECO:0008006" key="2">
    <source>
        <dbReference type="Google" id="ProtNLM"/>
    </source>
</evidence>
<name>A0A382CSH7_9ZZZZ</name>
<dbReference type="SUPFAM" id="SSF48452">
    <property type="entry name" value="TPR-like"/>
    <property type="match status" value="1"/>
</dbReference>
<dbReference type="Pfam" id="PF13975">
    <property type="entry name" value="gag-asp_proteas"/>
    <property type="match status" value="1"/>
</dbReference>
<proteinExistence type="predicted"/>
<protein>
    <recommendedName>
        <fullName evidence="2">Aspartyl protease</fullName>
    </recommendedName>
</protein>
<sequence>MKKKLLSIIFLTLVLSASSAQGTIEEGWKLWSKAELEKAEKIAESNIDTDEGKHLKGNILQVNGKYLEAIEVYNGISSEYNEYEKVQISKLNIHLFHLKELDKAKTLINRIKNKEATIYAASINKTIALECSGTFTVPMLVNEPLNPFIPIVSGEINGKKQNIAFDTGGNFLVMSKAAAESMGISYDSSLFFTGKQGYSTSKMWVGVVDKLVLGKDVKLINVPVTILEEMNTEIIIFGTSILKEFYSTIDYPNNQFVFTTKDKPALVKAHQKKYAGNEMNFIMWGDHYMMGKGSYNDKRINMFFDSGLVVVGQANGVIAQSWLCLSKESMENLGIEEKDNTSTRAVTATNDVLNFAGMDNENVILSLSGSDDFSFGGIMCDLLVSHGVIKNYAWTIDFENMKYMFK</sequence>
<dbReference type="AlphaFoldDB" id="A0A382CSH7"/>
<dbReference type="EMBL" id="UINC01035826">
    <property type="protein sequence ID" value="SVB28849.1"/>
    <property type="molecule type" value="Genomic_DNA"/>
</dbReference>
<dbReference type="SUPFAM" id="SSF50630">
    <property type="entry name" value="Acid proteases"/>
    <property type="match status" value="1"/>
</dbReference>
<evidence type="ECO:0000313" key="1">
    <source>
        <dbReference type="EMBL" id="SVB28849.1"/>
    </source>
</evidence>
<dbReference type="Gene3D" id="2.40.70.10">
    <property type="entry name" value="Acid Proteases"/>
    <property type="match status" value="1"/>
</dbReference>
<reference evidence="1" key="1">
    <citation type="submission" date="2018-05" db="EMBL/GenBank/DDBJ databases">
        <authorList>
            <person name="Lanie J.A."/>
            <person name="Ng W.-L."/>
            <person name="Kazmierczak K.M."/>
            <person name="Andrzejewski T.M."/>
            <person name="Davidsen T.M."/>
            <person name="Wayne K.J."/>
            <person name="Tettelin H."/>
            <person name="Glass J.I."/>
            <person name="Rusch D."/>
            <person name="Podicherti R."/>
            <person name="Tsui H.-C.T."/>
            <person name="Winkler M.E."/>
        </authorList>
    </citation>
    <scope>NUCLEOTIDE SEQUENCE</scope>
</reference>